<evidence type="ECO:0000259" key="5">
    <source>
        <dbReference type="PROSITE" id="PS51935"/>
    </source>
</evidence>
<dbReference type="PANTHER" id="PTHR47359">
    <property type="entry name" value="PEPTIDOGLYCAN DL-ENDOPEPTIDASE CWLO"/>
    <property type="match status" value="1"/>
</dbReference>
<dbReference type="SUPFAM" id="SSF54001">
    <property type="entry name" value="Cysteine proteinases"/>
    <property type="match status" value="1"/>
</dbReference>
<dbReference type="Gene3D" id="3.90.1720.10">
    <property type="entry name" value="endopeptidase domain like (from Nostoc punctiforme)"/>
    <property type="match status" value="1"/>
</dbReference>
<dbReference type="InterPro" id="IPR051794">
    <property type="entry name" value="PG_Endopeptidase_C40"/>
</dbReference>
<evidence type="ECO:0000256" key="3">
    <source>
        <dbReference type="ARBA" id="ARBA00022801"/>
    </source>
</evidence>
<keyword evidence="3" id="KW-0378">Hydrolase</keyword>
<feature type="domain" description="NlpC/P60" evidence="5">
    <location>
        <begin position="171"/>
        <end position="282"/>
    </location>
</feature>
<sequence length="282" mass="28027">MSVSTTRARHRAARRPATPLTDLATAATGSIAVVGRRTAIAAASAGLVVSTIAAPAGAAGAPASAPSSLPAVDTSALTAAARAALATAPVVTVAADAQFALDVPAVTVVKDPPPPPPVVKKVAAKPTRTAAVASRSAERVAAPAADESATEAEAVTESVVEEAPAASVPASASGSAIAEIATRYVGVPYRSGGTTPDGFDCSGFTSYVFAQVGISLPRTSGAQRGAGTVVSRSEARAGDLIWSPGHISIYLGDGMQVDAPRPGKSIQVRSLWQSSPVFIRVA</sequence>
<evidence type="ECO:0000313" key="7">
    <source>
        <dbReference type="Proteomes" id="UP000321181"/>
    </source>
</evidence>
<dbReference type="OrthoDB" id="9815778at2"/>
<dbReference type="EMBL" id="BJYY01000014">
    <property type="protein sequence ID" value="GEO34535.1"/>
    <property type="molecule type" value="Genomic_DNA"/>
</dbReference>
<evidence type="ECO:0000256" key="1">
    <source>
        <dbReference type="ARBA" id="ARBA00007074"/>
    </source>
</evidence>
<gene>
    <name evidence="6" type="ORF">CAE01nite_22600</name>
</gene>
<accession>A0A512DDK0</accession>
<reference evidence="6 7" key="1">
    <citation type="submission" date="2019-07" db="EMBL/GenBank/DDBJ databases">
        <title>Whole genome shotgun sequence of Cellulomonas aerilata NBRC 106308.</title>
        <authorList>
            <person name="Hosoyama A."/>
            <person name="Uohara A."/>
            <person name="Ohji S."/>
            <person name="Ichikawa N."/>
        </authorList>
    </citation>
    <scope>NUCLEOTIDE SEQUENCE [LARGE SCALE GENOMIC DNA]</scope>
    <source>
        <strain evidence="6 7">NBRC 106308</strain>
    </source>
</reference>
<proteinExistence type="inferred from homology"/>
<dbReference type="Proteomes" id="UP000321181">
    <property type="component" value="Unassembled WGS sequence"/>
</dbReference>
<keyword evidence="2" id="KW-0645">Protease</keyword>
<dbReference type="InterPro" id="IPR038765">
    <property type="entry name" value="Papain-like_cys_pep_sf"/>
</dbReference>
<keyword evidence="7" id="KW-1185">Reference proteome</keyword>
<dbReference type="PROSITE" id="PS51935">
    <property type="entry name" value="NLPC_P60"/>
    <property type="match status" value="1"/>
</dbReference>
<protein>
    <recommendedName>
        <fullName evidence="5">NlpC/P60 domain-containing protein</fullName>
    </recommendedName>
</protein>
<dbReference type="GO" id="GO:0006508">
    <property type="term" value="P:proteolysis"/>
    <property type="evidence" value="ECO:0007669"/>
    <property type="project" value="UniProtKB-KW"/>
</dbReference>
<keyword evidence="4" id="KW-0788">Thiol protease</keyword>
<name>A0A512DDK0_9CELL</name>
<dbReference type="PANTHER" id="PTHR47359:SF3">
    <property type="entry name" value="NLP_P60 DOMAIN-CONTAINING PROTEIN-RELATED"/>
    <property type="match status" value="1"/>
</dbReference>
<comment type="caution">
    <text evidence="6">The sequence shown here is derived from an EMBL/GenBank/DDBJ whole genome shotgun (WGS) entry which is preliminary data.</text>
</comment>
<comment type="similarity">
    <text evidence="1">Belongs to the peptidase C40 family.</text>
</comment>
<evidence type="ECO:0000256" key="4">
    <source>
        <dbReference type="ARBA" id="ARBA00022807"/>
    </source>
</evidence>
<dbReference type="InterPro" id="IPR000064">
    <property type="entry name" value="NLP_P60_dom"/>
</dbReference>
<evidence type="ECO:0000256" key="2">
    <source>
        <dbReference type="ARBA" id="ARBA00022670"/>
    </source>
</evidence>
<organism evidence="6 7">
    <name type="scientific">Cellulomonas aerilata</name>
    <dbReference type="NCBI Taxonomy" id="515326"/>
    <lineage>
        <taxon>Bacteria</taxon>
        <taxon>Bacillati</taxon>
        <taxon>Actinomycetota</taxon>
        <taxon>Actinomycetes</taxon>
        <taxon>Micrococcales</taxon>
        <taxon>Cellulomonadaceae</taxon>
        <taxon>Cellulomonas</taxon>
    </lineage>
</organism>
<dbReference type="GO" id="GO:0008234">
    <property type="term" value="F:cysteine-type peptidase activity"/>
    <property type="evidence" value="ECO:0007669"/>
    <property type="project" value="UniProtKB-KW"/>
</dbReference>
<dbReference type="AlphaFoldDB" id="A0A512DDK0"/>
<evidence type="ECO:0000313" key="6">
    <source>
        <dbReference type="EMBL" id="GEO34535.1"/>
    </source>
</evidence>
<dbReference type="Pfam" id="PF00877">
    <property type="entry name" value="NLPC_P60"/>
    <property type="match status" value="1"/>
</dbReference>